<name>A0A6J7NYL4_9ZZZZ</name>
<dbReference type="Gene3D" id="3.40.50.300">
    <property type="entry name" value="P-loop containing nucleotide triphosphate hydrolases"/>
    <property type="match status" value="1"/>
</dbReference>
<dbReference type="InterPro" id="IPR027417">
    <property type="entry name" value="P-loop_NTPase"/>
</dbReference>
<sequence length="121" mass="13023">MLSDAHRCKVMMVTTPAMTPVSETAEAADDIVESVHVNLTPIVVNKCEALVPAIDVTHLSADMREAYQYARDKQSAQEDALAVLTDSLELPQLHLSRHRLNGAELIEAISGELSTAIAGLS</sequence>
<proteinExistence type="predicted"/>
<organism evidence="1">
    <name type="scientific">freshwater metagenome</name>
    <dbReference type="NCBI Taxonomy" id="449393"/>
    <lineage>
        <taxon>unclassified sequences</taxon>
        <taxon>metagenomes</taxon>
        <taxon>ecological metagenomes</taxon>
    </lineage>
</organism>
<protein>
    <submittedName>
        <fullName evidence="1">Unannotated protein</fullName>
    </submittedName>
</protein>
<reference evidence="1" key="1">
    <citation type="submission" date="2020-05" db="EMBL/GenBank/DDBJ databases">
        <authorList>
            <person name="Chiriac C."/>
            <person name="Salcher M."/>
            <person name="Ghai R."/>
            <person name="Kavagutti S V."/>
        </authorList>
    </citation>
    <scope>NUCLEOTIDE SEQUENCE</scope>
</reference>
<evidence type="ECO:0000313" key="1">
    <source>
        <dbReference type="EMBL" id="CAB4997788.1"/>
    </source>
</evidence>
<dbReference type="EMBL" id="CAFBPC010000017">
    <property type="protein sequence ID" value="CAB4997788.1"/>
    <property type="molecule type" value="Genomic_DNA"/>
</dbReference>
<dbReference type="AlphaFoldDB" id="A0A6J7NYL4"/>
<gene>
    <name evidence="1" type="ORF">UFOPK4057_00129</name>
</gene>
<accession>A0A6J7NYL4</accession>